<dbReference type="Pfam" id="PF06995">
    <property type="entry name" value="Phage_P2_GpU"/>
    <property type="match status" value="1"/>
</dbReference>
<dbReference type="RefSeq" id="WP_136497635.1">
    <property type="nucleotide sequence ID" value="NZ_CP046052.1"/>
</dbReference>
<dbReference type="Proteomes" id="UP000309061">
    <property type="component" value="Chromosome"/>
</dbReference>
<keyword evidence="2" id="KW-1185">Reference proteome</keyword>
<sequence>MARVLMGWGPHRFTVGSMAYEELRQRAEGRWGKHEIIGRRPAGQYLGPGDESVTLRGVVYPLDMMGGEDAQVQALLSDCTTGQVYTLLSANGDIQGPYRLERAEAIGTYLDPAGNAQRIEYELHFHPHDDGDGGIFSIWP</sequence>
<dbReference type="EMBL" id="CP046052">
    <property type="protein sequence ID" value="QGM46752.1"/>
    <property type="molecule type" value="Genomic_DNA"/>
</dbReference>
<protein>
    <recommendedName>
        <fullName evidence="3">Phage tail protein</fullName>
    </recommendedName>
</protein>
<reference evidence="1 2" key="1">
    <citation type="submission" date="2019-11" db="EMBL/GenBank/DDBJ databases">
        <title>The genome sequence of Methylocystis heyeri.</title>
        <authorList>
            <person name="Oshkin I.Y."/>
            <person name="Miroshnikov K."/>
            <person name="Dedysh S.N."/>
        </authorList>
    </citation>
    <scope>NUCLEOTIDE SEQUENCE [LARGE SCALE GENOMIC DNA]</scope>
    <source>
        <strain evidence="1 2">H2</strain>
    </source>
</reference>
<proteinExistence type="predicted"/>
<evidence type="ECO:0008006" key="3">
    <source>
        <dbReference type="Google" id="ProtNLM"/>
    </source>
</evidence>
<name>A0A6B8KGJ5_9HYPH</name>
<gene>
    <name evidence="1" type="ORF">H2LOC_014195</name>
</gene>
<dbReference type="InterPro" id="IPR009734">
    <property type="entry name" value="Myoviridae_GpU"/>
</dbReference>
<dbReference type="AlphaFoldDB" id="A0A6B8KGJ5"/>
<dbReference type="OrthoDB" id="8419975at2"/>
<evidence type="ECO:0000313" key="1">
    <source>
        <dbReference type="EMBL" id="QGM46752.1"/>
    </source>
</evidence>
<dbReference type="KEGG" id="mhey:H2LOC_014195"/>
<organism evidence="1 2">
    <name type="scientific">Methylocystis heyeri</name>
    <dbReference type="NCBI Taxonomy" id="391905"/>
    <lineage>
        <taxon>Bacteria</taxon>
        <taxon>Pseudomonadati</taxon>
        <taxon>Pseudomonadota</taxon>
        <taxon>Alphaproteobacteria</taxon>
        <taxon>Hyphomicrobiales</taxon>
        <taxon>Methylocystaceae</taxon>
        <taxon>Methylocystis</taxon>
    </lineage>
</organism>
<accession>A0A6B8KGJ5</accession>
<evidence type="ECO:0000313" key="2">
    <source>
        <dbReference type="Proteomes" id="UP000309061"/>
    </source>
</evidence>